<feature type="transmembrane region" description="Helical" evidence="3">
    <location>
        <begin position="221"/>
        <end position="245"/>
    </location>
</feature>
<dbReference type="PROSITE" id="PS50157">
    <property type="entry name" value="ZINC_FINGER_C2H2_2"/>
    <property type="match status" value="1"/>
</dbReference>
<reference evidence="5 6" key="1">
    <citation type="submission" date="2019-01" db="EMBL/GenBank/DDBJ databases">
        <title>A draft genome assembly of the solar-powered sea slug Elysia chlorotica.</title>
        <authorList>
            <person name="Cai H."/>
            <person name="Li Q."/>
            <person name="Fang X."/>
            <person name="Li J."/>
            <person name="Curtis N.E."/>
            <person name="Altenburger A."/>
            <person name="Shibata T."/>
            <person name="Feng M."/>
            <person name="Maeda T."/>
            <person name="Schwartz J.A."/>
            <person name="Shigenobu S."/>
            <person name="Lundholm N."/>
            <person name="Nishiyama T."/>
            <person name="Yang H."/>
            <person name="Hasebe M."/>
            <person name="Li S."/>
            <person name="Pierce S.K."/>
            <person name="Wang J."/>
        </authorList>
    </citation>
    <scope>NUCLEOTIDE SEQUENCE [LARGE SCALE GENOMIC DNA]</scope>
    <source>
        <strain evidence="5">EC2010</strain>
        <tissue evidence="5">Whole organism of an adult</tissue>
    </source>
</reference>
<name>A0A3S1BQ57_ELYCH</name>
<dbReference type="InterPro" id="IPR013087">
    <property type="entry name" value="Znf_C2H2_type"/>
</dbReference>
<accession>A0A3S1BQ57</accession>
<dbReference type="GO" id="GO:0008270">
    <property type="term" value="F:zinc ion binding"/>
    <property type="evidence" value="ECO:0007669"/>
    <property type="project" value="UniProtKB-KW"/>
</dbReference>
<protein>
    <recommendedName>
        <fullName evidence="4">C2H2-type domain-containing protein</fullName>
    </recommendedName>
</protein>
<keyword evidence="1" id="KW-0479">Metal-binding</keyword>
<dbReference type="AlphaFoldDB" id="A0A3S1BQ57"/>
<evidence type="ECO:0000256" key="1">
    <source>
        <dbReference type="PROSITE-ProRule" id="PRU00042"/>
    </source>
</evidence>
<evidence type="ECO:0000313" key="6">
    <source>
        <dbReference type="Proteomes" id="UP000271974"/>
    </source>
</evidence>
<sequence>MSMVQQMPCNMLRSLNISLSSGLFNLLIFLSLYSMSSPEKVCQRAKSRVVAKVVREKMFPVFNELGVKLNPSCPFSLQRDVYALQEDHKVQEGSSRWTCNFCGKSFISEFFLDRHFENRHPDSIQTGDIVCLADACDVFRCDIISGVAQPDYWDIALCLESDMQELLTQCQTLVEACIPSELTKNETDTLKGHMESSVCSFLTCKKYWDRPFEEDYNSHTALYVVLTTMTIFGIIIYNFVFYNYFFSDLGEGYDLTPRTKYRMKKYKKMPASGDSLKVSPQPARHRGQNMEGHPP</sequence>
<keyword evidence="3" id="KW-0812">Transmembrane</keyword>
<dbReference type="EMBL" id="RQTK01001110">
    <property type="protein sequence ID" value="RUS72119.1"/>
    <property type="molecule type" value="Genomic_DNA"/>
</dbReference>
<keyword evidence="1" id="KW-0863">Zinc-finger</keyword>
<evidence type="ECO:0000256" key="3">
    <source>
        <dbReference type="SAM" id="Phobius"/>
    </source>
</evidence>
<dbReference type="PANTHER" id="PTHR21385">
    <property type="entry name" value="ZINC FINGER PROTEIN-RELATED"/>
    <property type="match status" value="1"/>
</dbReference>
<evidence type="ECO:0000313" key="5">
    <source>
        <dbReference type="EMBL" id="RUS72119.1"/>
    </source>
</evidence>
<proteinExistence type="predicted"/>
<keyword evidence="1" id="KW-0862">Zinc</keyword>
<comment type="caution">
    <text evidence="5">The sequence shown here is derived from an EMBL/GenBank/DDBJ whole genome shotgun (WGS) entry which is preliminary data.</text>
</comment>
<evidence type="ECO:0000259" key="4">
    <source>
        <dbReference type="PROSITE" id="PS50157"/>
    </source>
</evidence>
<keyword evidence="6" id="KW-1185">Reference proteome</keyword>
<dbReference type="PROSITE" id="PS00028">
    <property type="entry name" value="ZINC_FINGER_C2H2_1"/>
    <property type="match status" value="1"/>
</dbReference>
<dbReference type="OrthoDB" id="4507at2759"/>
<evidence type="ECO:0000256" key="2">
    <source>
        <dbReference type="SAM" id="MobiDB-lite"/>
    </source>
</evidence>
<keyword evidence="3" id="KW-1133">Transmembrane helix</keyword>
<feature type="region of interest" description="Disordered" evidence="2">
    <location>
        <begin position="267"/>
        <end position="295"/>
    </location>
</feature>
<organism evidence="5 6">
    <name type="scientific">Elysia chlorotica</name>
    <name type="common">Eastern emerald elysia</name>
    <name type="synonym">Sea slug</name>
    <dbReference type="NCBI Taxonomy" id="188477"/>
    <lineage>
        <taxon>Eukaryota</taxon>
        <taxon>Metazoa</taxon>
        <taxon>Spiralia</taxon>
        <taxon>Lophotrochozoa</taxon>
        <taxon>Mollusca</taxon>
        <taxon>Gastropoda</taxon>
        <taxon>Heterobranchia</taxon>
        <taxon>Euthyneura</taxon>
        <taxon>Panpulmonata</taxon>
        <taxon>Sacoglossa</taxon>
        <taxon>Placobranchoidea</taxon>
        <taxon>Plakobranchidae</taxon>
        <taxon>Elysia</taxon>
    </lineage>
</organism>
<dbReference type="Proteomes" id="UP000271974">
    <property type="component" value="Unassembled WGS sequence"/>
</dbReference>
<feature type="domain" description="C2H2-type" evidence="4">
    <location>
        <begin position="97"/>
        <end position="120"/>
    </location>
</feature>
<keyword evidence="3" id="KW-0472">Membrane</keyword>
<gene>
    <name evidence="5" type="ORF">EGW08_020118</name>
</gene>
<dbReference type="PANTHER" id="PTHR21385:SF0">
    <property type="entry name" value="RE51073P"/>
    <property type="match status" value="1"/>
</dbReference>